<keyword evidence="2" id="KW-0472">Membrane</keyword>
<dbReference type="SUPFAM" id="SSF117892">
    <property type="entry name" value="Band 7/SPFH domain"/>
    <property type="match status" value="1"/>
</dbReference>
<keyword evidence="2" id="KW-0812">Transmembrane</keyword>
<dbReference type="Gene3D" id="3.30.479.30">
    <property type="entry name" value="Band 7 domain"/>
    <property type="match status" value="1"/>
</dbReference>
<dbReference type="Pfam" id="PF01145">
    <property type="entry name" value="Band_7"/>
    <property type="match status" value="1"/>
</dbReference>
<dbReference type="InterPro" id="IPR001107">
    <property type="entry name" value="Band_7"/>
</dbReference>
<sequence length="315" mass="34849">MGSSKKERRISSAASHFEASPSGRQDVALQRASRNGIYFFQMALFFIAFGLVCLAFFLLAGSVGFVAVAVASVVALLLVSCTHVAQQWERVVVMRLGRFKCVKGPGIFFTVPLVDYCTMRVDQRIRSTAFGAEETLTADLVPLDVDAVLFWMVHDTEKACTVVDDYELLVLQSSQTILRDAIGRANVAEVTSRREQLDRELKRLLEDKVAPWGVTVLSVEIRDILMPKELQDVMSMEAQAEQKRKARVVLMEAEQDISEMMGGIASAYDQDDKAMQLRQMHLLYEGVKEGRGAVVVPSSWGDSFGEQVGKGIAGE</sequence>
<evidence type="ECO:0000313" key="4">
    <source>
        <dbReference type="EMBL" id="PNV68676.1"/>
    </source>
</evidence>
<dbReference type="InterPro" id="IPR036013">
    <property type="entry name" value="Band_7/SPFH_dom_sf"/>
</dbReference>
<dbReference type="PANTHER" id="PTHR10264:SF19">
    <property type="entry name" value="AT06885P-RELATED"/>
    <property type="match status" value="1"/>
</dbReference>
<organism evidence="4 5">
    <name type="scientific">Enteroscipio rubneri</name>
    <dbReference type="NCBI Taxonomy" id="2070686"/>
    <lineage>
        <taxon>Bacteria</taxon>
        <taxon>Bacillati</taxon>
        <taxon>Actinomycetota</taxon>
        <taxon>Coriobacteriia</taxon>
        <taxon>Eggerthellales</taxon>
        <taxon>Eggerthellaceae</taxon>
        <taxon>Enteroscipio</taxon>
    </lineage>
</organism>
<reference evidence="5" key="1">
    <citation type="submission" date="2018-01" db="EMBL/GenBank/DDBJ databases">
        <title>Rubneribacter badeniensis gen. nov., sp. nov., and Colonibacter rubneri, gen. nov., sp. nov., WGS of new members of the Eggerthellaceae.</title>
        <authorList>
            <person name="Danylec N."/>
            <person name="Stoll D.A."/>
            <person name="Doetsch A."/>
            <person name="Kulling S.E."/>
            <person name="Huch M."/>
        </authorList>
    </citation>
    <scope>NUCLEOTIDE SEQUENCE [LARGE SCALE GENOMIC DNA]</scope>
    <source>
        <strain evidence="5">ResAG-96</strain>
    </source>
</reference>
<dbReference type="Proteomes" id="UP000236197">
    <property type="component" value="Unassembled WGS sequence"/>
</dbReference>
<evidence type="ECO:0000256" key="2">
    <source>
        <dbReference type="SAM" id="Phobius"/>
    </source>
</evidence>
<dbReference type="InterPro" id="IPR001972">
    <property type="entry name" value="Stomatin_HflK_fam"/>
</dbReference>
<accession>A0A2K2UEC0</accession>
<dbReference type="CDD" id="cd13775">
    <property type="entry name" value="SPFH_eoslipins_u3"/>
    <property type="match status" value="1"/>
</dbReference>
<dbReference type="OrthoDB" id="9809197at2"/>
<dbReference type="InterPro" id="IPR043202">
    <property type="entry name" value="Band-7_stomatin-like"/>
</dbReference>
<name>A0A2K2UEC0_9ACTN</name>
<protein>
    <recommendedName>
        <fullName evidence="3">Band 7 domain-containing protein</fullName>
    </recommendedName>
</protein>
<comment type="caution">
    <text evidence="4">The sequence shown here is derived from an EMBL/GenBank/DDBJ whole genome shotgun (WGS) entry which is preliminary data.</text>
</comment>
<comment type="similarity">
    <text evidence="1">Belongs to the band 7/mec-2 family.</text>
</comment>
<keyword evidence="2" id="KW-1133">Transmembrane helix</keyword>
<dbReference type="SMART" id="SM00244">
    <property type="entry name" value="PHB"/>
    <property type="match status" value="1"/>
</dbReference>
<dbReference type="GO" id="GO:0098552">
    <property type="term" value="C:side of membrane"/>
    <property type="evidence" value="ECO:0007669"/>
    <property type="project" value="UniProtKB-ARBA"/>
</dbReference>
<evidence type="ECO:0000256" key="1">
    <source>
        <dbReference type="ARBA" id="ARBA00008164"/>
    </source>
</evidence>
<proteinExistence type="inferred from homology"/>
<dbReference type="FunFam" id="3.30.479.30:FF:000004">
    <property type="entry name" value="Putative membrane protease family, stomatin"/>
    <property type="match status" value="1"/>
</dbReference>
<dbReference type="PANTHER" id="PTHR10264">
    <property type="entry name" value="BAND 7 PROTEIN-RELATED"/>
    <property type="match status" value="1"/>
</dbReference>
<evidence type="ECO:0000313" key="5">
    <source>
        <dbReference type="Proteomes" id="UP000236197"/>
    </source>
</evidence>
<feature type="domain" description="Band 7" evidence="3">
    <location>
        <begin position="80"/>
        <end position="238"/>
    </location>
</feature>
<dbReference type="GO" id="GO:0005886">
    <property type="term" value="C:plasma membrane"/>
    <property type="evidence" value="ECO:0007669"/>
    <property type="project" value="InterPro"/>
</dbReference>
<keyword evidence="5" id="KW-1185">Reference proteome</keyword>
<feature type="transmembrane region" description="Helical" evidence="2">
    <location>
        <begin position="65"/>
        <end position="85"/>
    </location>
</feature>
<dbReference type="PRINTS" id="PR00721">
    <property type="entry name" value="STOMATIN"/>
</dbReference>
<evidence type="ECO:0000259" key="3">
    <source>
        <dbReference type="SMART" id="SM00244"/>
    </source>
</evidence>
<feature type="transmembrane region" description="Helical" evidence="2">
    <location>
        <begin position="37"/>
        <end position="59"/>
    </location>
</feature>
<dbReference type="EMBL" id="PPEK01000001">
    <property type="protein sequence ID" value="PNV68676.1"/>
    <property type="molecule type" value="Genomic_DNA"/>
</dbReference>
<gene>
    <name evidence="4" type="ORF">C2L71_01445</name>
</gene>
<dbReference type="Gene3D" id="6.10.250.2090">
    <property type="match status" value="1"/>
</dbReference>
<dbReference type="RefSeq" id="WP_103264003.1">
    <property type="nucleotide sequence ID" value="NZ_CABMLE010000001.1"/>
</dbReference>
<dbReference type="AlphaFoldDB" id="A0A2K2UEC0"/>